<feature type="transmembrane region" description="Helical" evidence="1">
    <location>
        <begin position="112"/>
        <end position="132"/>
    </location>
</feature>
<accession>A0A9Q5CMH5</accession>
<feature type="transmembrane region" description="Helical" evidence="1">
    <location>
        <begin position="197"/>
        <end position="214"/>
    </location>
</feature>
<feature type="transmembrane region" description="Helical" evidence="1">
    <location>
        <begin position="320"/>
        <end position="340"/>
    </location>
</feature>
<protein>
    <submittedName>
        <fullName evidence="2">Uncharacterized protein</fullName>
    </submittedName>
</protein>
<proteinExistence type="predicted"/>
<gene>
    <name evidence="2" type="ORF">DFH45_002333</name>
</gene>
<feature type="transmembrane region" description="Helical" evidence="1">
    <location>
        <begin position="144"/>
        <end position="164"/>
    </location>
</feature>
<evidence type="ECO:0000256" key="1">
    <source>
        <dbReference type="SAM" id="Phobius"/>
    </source>
</evidence>
<feature type="transmembrane region" description="Helical" evidence="1">
    <location>
        <begin position="286"/>
        <end position="308"/>
    </location>
</feature>
<keyword evidence="1" id="KW-0472">Membrane</keyword>
<organism evidence="2 3">
    <name type="scientific">Clostridium beijerinckii</name>
    <name type="common">Clostridium MP</name>
    <dbReference type="NCBI Taxonomy" id="1520"/>
    <lineage>
        <taxon>Bacteria</taxon>
        <taxon>Bacillati</taxon>
        <taxon>Bacillota</taxon>
        <taxon>Clostridia</taxon>
        <taxon>Eubacteriales</taxon>
        <taxon>Clostridiaceae</taxon>
        <taxon>Clostridium</taxon>
    </lineage>
</organism>
<reference evidence="2" key="1">
    <citation type="submission" date="2020-05" db="EMBL/GenBank/DDBJ databases">
        <title>Genomic insights into acetone-butanol-ethanol (ABE) fermentation by sequencing solventogenic clostridia strains.</title>
        <authorList>
            <person name="Brown S."/>
        </authorList>
    </citation>
    <scope>NUCLEOTIDE SEQUENCE</scope>
    <source>
        <strain evidence="2">DJ126</strain>
    </source>
</reference>
<dbReference type="Pfam" id="PF19528">
    <property type="entry name" value="DUF6056"/>
    <property type="match status" value="1"/>
</dbReference>
<comment type="caution">
    <text evidence="2">The sequence shown here is derived from an EMBL/GenBank/DDBJ whole genome shotgun (WGS) entry which is preliminary data.</text>
</comment>
<dbReference type="EMBL" id="JABSXK010000001">
    <property type="protein sequence ID" value="NRV09370.1"/>
    <property type="molecule type" value="Genomic_DNA"/>
</dbReference>
<dbReference type="InterPro" id="IPR045691">
    <property type="entry name" value="DUF6056"/>
</dbReference>
<feature type="transmembrane region" description="Helical" evidence="1">
    <location>
        <begin position="243"/>
        <end position="266"/>
    </location>
</feature>
<sequence length="489" mass="56587">MQDSIIKFFINIKRKFRNGYINIDNKYFTKYSIRKNVFISSIIFFSIAMFILNYLTPLLVDDYSFGYINGTEIHIVSIKDIIYSMYNYYFIWGGRVWGEFYQQLFTLLGKPIFNVLNTIIYIVNTLLIYYICNETKKAKVSLYIGINLLIWFFTPNYGQVMFWLSGSSNYLWLITPVLIMILIFRKYSINQDIIKKNLLSAFIVFVLGILAGWANENSSAGMLVILTLYIAYYYFNNISIPKYIISGYIGSLIGFILLISAPGAYIRKAFEQSSVHTTIIFRLFMITYFWVAFVIGMFIILAMVLFIGKRYFNLKKNNSIYQSAIFVSASLGAAYGMIASPTSPERTWFCIVVYLSISIGILYEKIDFEFTDLEESTILMFRRIAVAVILIAFCNFFVMYLDAIMSTYEVLNQTKAREQYILSEKLKGNLDISTVIISHKYPLLAHHDALYGLDDITSDPNYFSNKALCKYYGLNSIIGVPAKEKQYLN</sequence>
<feature type="transmembrane region" description="Helical" evidence="1">
    <location>
        <begin position="384"/>
        <end position="401"/>
    </location>
</feature>
<keyword evidence="1" id="KW-1133">Transmembrane helix</keyword>
<keyword evidence="1" id="KW-0812">Transmembrane</keyword>
<dbReference type="RefSeq" id="WP_077309687.1">
    <property type="nucleotide sequence ID" value="NZ_CP016090.1"/>
</dbReference>
<evidence type="ECO:0000313" key="2">
    <source>
        <dbReference type="EMBL" id="NRV09370.1"/>
    </source>
</evidence>
<dbReference type="AlphaFoldDB" id="A0A9Q5CMH5"/>
<feature type="transmembrane region" description="Helical" evidence="1">
    <location>
        <begin position="170"/>
        <end position="185"/>
    </location>
</feature>
<feature type="transmembrane region" description="Helical" evidence="1">
    <location>
        <begin position="346"/>
        <end position="363"/>
    </location>
</feature>
<feature type="transmembrane region" description="Helical" evidence="1">
    <location>
        <begin position="220"/>
        <end position="236"/>
    </location>
</feature>
<name>A0A9Q5CMH5_CLOBE</name>
<dbReference type="Proteomes" id="UP000821656">
    <property type="component" value="Unassembled WGS sequence"/>
</dbReference>
<evidence type="ECO:0000313" key="3">
    <source>
        <dbReference type="Proteomes" id="UP000821656"/>
    </source>
</evidence>
<feature type="transmembrane region" description="Helical" evidence="1">
    <location>
        <begin position="36"/>
        <end position="55"/>
    </location>
</feature>